<dbReference type="InParanoid" id="G4YWC6"/>
<evidence type="ECO:0000313" key="3">
    <source>
        <dbReference type="Proteomes" id="UP000002640"/>
    </source>
</evidence>
<feature type="compositionally biased region" description="Low complexity" evidence="1">
    <location>
        <begin position="179"/>
        <end position="189"/>
    </location>
</feature>
<feature type="compositionally biased region" description="Basic residues" evidence="1">
    <location>
        <begin position="105"/>
        <end position="115"/>
    </location>
</feature>
<dbReference type="OMA" id="LGNDMEF"/>
<dbReference type="GeneID" id="20638895"/>
<evidence type="ECO:0000313" key="2">
    <source>
        <dbReference type="EMBL" id="EGZ25573.1"/>
    </source>
</evidence>
<organism evidence="2 3">
    <name type="scientific">Phytophthora sojae (strain P6497)</name>
    <name type="common">Soybean stem and root rot agent</name>
    <name type="synonym">Phytophthora megasperma f. sp. glycines</name>
    <dbReference type="NCBI Taxonomy" id="1094619"/>
    <lineage>
        <taxon>Eukaryota</taxon>
        <taxon>Sar</taxon>
        <taxon>Stramenopiles</taxon>
        <taxon>Oomycota</taxon>
        <taxon>Peronosporomycetes</taxon>
        <taxon>Peronosporales</taxon>
        <taxon>Peronosporaceae</taxon>
        <taxon>Phytophthora</taxon>
    </lineage>
</organism>
<dbReference type="RefSeq" id="XP_009520861.1">
    <property type="nucleotide sequence ID" value="XM_009522566.1"/>
</dbReference>
<feature type="region of interest" description="Disordered" evidence="1">
    <location>
        <begin position="179"/>
        <end position="214"/>
    </location>
</feature>
<sequence>MAPKISSVLGFHEREQLHKNPSILAYTGDVGQNYLDLGDGYEDQEREQAPLAQPRDRDRSNSEKKATTSSRLTSLSSSLHSARAAVTTRARKLHVRASTRQAISHLRKTMTKRSSSRTEANKESVATDHHQSNQFDNDRFSNDRMTDAGNQVGVENAGYKCMYAEVNLGNDMEFRHSARGSTAASTGSRLSKLLPPRPWIKNSKQKRRFSDELH</sequence>
<dbReference type="AlphaFoldDB" id="G4YWC6"/>
<proteinExistence type="predicted"/>
<feature type="compositionally biased region" description="Low complexity" evidence="1">
    <location>
        <begin position="67"/>
        <end position="85"/>
    </location>
</feature>
<dbReference type="Proteomes" id="UP000002640">
    <property type="component" value="Unassembled WGS sequence"/>
</dbReference>
<keyword evidence="3" id="KW-1185">Reference proteome</keyword>
<name>G4YWC6_PHYSP</name>
<protein>
    <submittedName>
        <fullName evidence="2">Uncharacterized protein</fullName>
    </submittedName>
</protein>
<dbReference type="EMBL" id="JH159152">
    <property type="protein sequence ID" value="EGZ25573.1"/>
    <property type="molecule type" value="Genomic_DNA"/>
</dbReference>
<feature type="region of interest" description="Disordered" evidence="1">
    <location>
        <begin position="36"/>
        <end position="148"/>
    </location>
</feature>
<dbReference type="KEGG" id="psoj:PHYSODRAFT_257746"/>
<gene>
    <name evidence="2" type="ORF">PHYSODRAFT_257746</name>
</gene>
<feature type="compositionally biased region" description="Basic and acidic residues" evidence="1">
    <location>
        <begin position="54"/>
        <end position="66"/>
    </location>
</feature>
<evidence type="ECO:0000256" key="1">
    <source>
        <dbReference type="SAM" id="MobiDB-lite"/>
    </source>
</evidence>
<reference evidence="2 3" key="1">
    <citation type="journal article" date="2006" name="Science">
        <title>Phytophthora genome sequences uncover evolutionary origins and mechanisms of pathogenesis.</title>
        <authorList>
            <person name="Tyler B.M."/>
            <person name="Tripathy S."/>
            <person name="Zhang X."/>
            <person name="Dehal P."/>
            <person name="Jiang R.H."/>
            <person name="Aerts A."/>
            <person name="Arredondo F.D."/>
            <person name="Baxter L."/>
            <person name="Bensasson D."/>
            <person name="Beynon J.L."/>
            <person name="Chapman J."/>
            <person name="Damasceno C.M."/>
            <person name="Dorrance A.E."/>
            <person name="Dou D."/>
            <person name="Dickerman A.W."/>
            <person name="Dubchak I.L."/>
            <person name="Garbelotto M."/>
            <person name="Gijzen M."/>
            <person name="Gordon S.G."/>
            <person name="Govers F."/>
            <person name="Grunwald N.J."/>
            <person name="Huang W."/>
            <person name="Ivors K.L."/>
            <person name="Jones R.W."/>
            <person name="Kamoun S."/>
            <person name="Krampis K."/>
            <person name="Lamour K.H."/>
            <person name="Lee M.K."/>
            <person name="McDonald W.H."/>
            <person name="Medina M."/>
            <person name="Meijer H.J."/>
            <person name="Nordberg E.K."/>
            <person name="Maclean D.J."/>
            <person name="Ospina-Giraldo M.D."/>
            <person name="Morris P.F."/>
            <person name="Phuntumart V."/>
            <person name="Putnam N.H."/>
            <person name="Rash S."/>
            <person name="Rose J.K."/>
            <person name="Sakihama Y."/>
            <person name="Salamov A.A."/>
            <person name="Savidor A."/>
            <person name="Scheuring C.F."/>
            <person name="Smith B.M."/>
            <person name="Sobral B.W."/>
            <person name="Terry A."/>
            <person name="Torto-Alalibo T.A."/>
            <person name="Win J."/>
            <person name="Xu Z."/>
            <person name="Zhang H."/>
            <person name="Grigoriev I.V."/>
            <person name="Rokhsar D.S."/>
            <person name="Boore J.L."/>
        </authorList>
    </citation>
    <scope>NUCLEOTIDE SEQUENCE [LARGE SCALE GENOMIC DNA]</scope>
    <source>
        <strain evidence="2 3">P6497</strain>
    </source>
</reference>
<accession>G4YWC6</accession>
<feature type="compositionally biased region" description="Basic and acidic residues" evidence="1">
    <location>
        <begin position="119"/>
        <end position="146"/>
    </location>
</feature>